<sequence>MSDPSTITVVVAIIGSGGFGALVPWLLNKVDSHNPMRDGIRILLFRELQQIQQETVARGSCPIDDKHTAEQIYDAYAALGGNGTGTAMNDYIQHAKIPDNHA</sequence>
<evidence type="ECO:0000313" key="3">
    <source>
        <dbReference type="Proteomes" id="UP000773064"/>
    </source>
</evidence>
<gene>
    <name evidence="2" type="ORF">JS528_09640</name>
</gene>
<reference evidence="2 3" key="1">
    <citation type="journal article" date="2021" name="Environ. Microbiol.">
        <title>Genetic insights into the dark matter of the mammalian gut microbiota through targeted genome reconstruction.</title>
        <authorList>
            <person name="Lugli G.A."/>
            <person name="Alessandri G."/>
            <person name="Milani C."/>
            <person name="Viappiani A."/>
            <person name="Fontana F."/>
            <person name="Tarracchini C."/>
            <person name="Mancabelli L."/>
            <person name="Argentini C."/>
            <person name="Ruiz L."/>
            <person name="Margolles A."/>
            <person name="van Sinderen D."/>
            <person name="Turroni F."/>
            <person name="Ventura M."/>
        </authorList>
    </citation>
    <scope>NUCLEOTIDE SEQUENCE [LARGE SCALE GENOMIC DNA]</scope>
    <source>
        <strain evidence="2 3">MA2</strain>
    </source>
</reference>
<keyword evidence="1" id="KW-0472">Membrane</keyword>
<organism evidence="2 3">
    <name type="scientific">Bifidobacterium santillanense</name>
    <dbReference type="NCBI Taxonomy" id="2809028"/>
    <lineage>
        <taxon>Bacteria</taxon>
        <taxon>Bacillati</taxon>
        <taxon>Actinomycetota</taxon>
        <taxon>Actinomycetes</taxon>
        <taxon>Bifidobacteriales</taxon>
        <taxon>Bifidobacteriaceae</taxon>
        <taxon>Bifidobacterium</taxon>
    </lineage>
</organism>
<evidence type="ECO:0000256" key="1">
    <source>
        <dbReference type="SAM" id="Phobius"/>
    </source>
</evidence>
<evidence type="ECO:0000313" key="2">
    <source>
        <dbReference type="EMBL" id="MBT1173597.1"/>
    </source>
</evidence>
<comment type="caution">
    <text evidence="2">The sequence shown here is derived from an EMBL/GenBank/DDBJ whole genome shotgun (WGS) entry which is preliminary data.</text>
</comment>
<proteinExistence type="predicted"/>
<dbReference type="Proteomes" id="UP000773064">
    <property type="component" value="Unassembled WGS sequence"/>
</dbReference>
<protein>
    <submittedName>
        <fullName evidence="2">Uncharacterized protein</fullName>
    </submittedName>
</protein>
<dbReference type="RefSeq" id="WP_214358848.1">
    <property type="nucleotide sequence ID" value="NZ_JAFEJS010000012.1"/>
</dbReference>
<keyword evidence="1" id="KW-0812">Transmembrane</keyword>
<keyword evidence="3" id="KW-1185">Reference proteome</keyword>
<accession>A0ABS5URR4</accession>
<feature type="transmembrane region" description="Helical" evidence="1">
    <location>
        <begin position="6"/>
        <end position="27"/>
    </location>
</feature>
<dbReference type="EMBL" id="JAFEJS010000012">
    <property type="protein sequence ID" value="MBT1173597.1"/>
    <property type="molecule type" value="Genomic_DNA"/>
</dbReference>
<name>A0ABS5URR4_9BIFI</name>
<keyword evidence="1" id="KW-1133">Transmembrane helix</keyword>